<dbReference type="STRING" id="151549.A0A4C1UF21"/>
<evidence type="ECO:0000256" key="1">
    <source>
        <dbReference type="ARBA" id="ARBA00022723"/>
    </source>
</evidence>
<sequence>MAEYRIRSLQAYPSKCGFLDDSTCVIYRGDSDHIFHLHGYSFYVTGIRQFNRTMQKEQIMRMNEEDTLFPERNLKNPVTKDTISIARYGVVSLRFKADNPGYWLMRDERSPHWTRGLDFVLKVGEEDDFVKAPPDFPKCGSYVGPEFFLI</sequence>
<accession>A0A4C1UF21</accession>
<dbReference type="GO" id="GO:0016491">
    <property type="term" value="F:oxidoreductase activity"/>
    <property type="evidence" value="ECO:0007669"/>
    <property type="project" value="UniProtKB-KW"/>
</dbReference>
<proteinExistence type="predicted"/>
<dbReference type="Gene3D" id="2.60.40.420">
    <property type="entry name" value="Cupredoxins - blue copper proteins"/>
    <property type="match status" value="1"/>
</dbReference>
<reference evidence="5 6" key="1">
    <citation type="journal article" date="2019" name="Commun. Biol.">
        <title>The bagworm genome reveals a unique fibroin gene that provides high tensile strength.</title>
        <authorList>
            <person name="Kono N."/>
            <person name="Nakamura H."/>
            <person name="Ohtoshi R."/>
            <person name="Tomita M."/>
            <person name="Numata K."/>
            <person name="Arakawa K."/>
        </authorList>
    </citation>
    <scope>NUCLEOTIDE SEQUENCE [LARGE SCALE GENOMIC DNA]</scope>
</reference>
<name>A0A4C1UF21_EUMVA</name>
<keyword evidence="3" id="KW-0186">Copper</keyword>
<dbReference type="Pfam" id="PF07731">
    <property type="entry name" value="Cu-oxidase_2"/>
    <property type="match status" value="1"/>
</dbReference>
<evidence type="ECO:0000313" key="6">
    <source>
        <dbReference type="Proteomes" id="UP000299102"/>
    </source>
</evidence>
<dbReference type="AlphaFoldDB" id="A0A4C1UF21"/>
<protein>
    <submittedName>
        <fullName evidence="5">Laccase-10</fullName>
    </submittedName>
</protein>
<feature type="domain" description="Plastocyanin-like" evidence="4">
    <location>
        <begin position="31"/>
        <end position="125"/>
    </location>
</feature>
<dbReference type="GO" id="GO:0005507">
    <property type="term" value="F:copper ion binding"/>
    <property type="evidence" value="ECO:0007669"/>
    <property type="project" value="InterPro"/>
</dbReference>
<organism evidence="5 6">
    <name type="scientific">Eumeta variegata</name>
    <name type="common">Bagworm moth</name>
    <name type="synonym">Eumeta japonica</name>
    <dbReference type="NCBI Taxonomy" id="151549"/>
    <lineage>
        <taxon>Eukaryota</taxon>
        <taxon>Metazoa</taxon>
        <taxon>Ecdysozoa</taxon>
        <taxon>Arthropoda</taxon>
        <taxon>Hexapoda</taxon>
        <taxon>Insecta</taxon>
        <taxon>Pterygota</taxon>
        <taxon>Neoptera</taxon>
        <taxon>Endopterygota</taxon>
        <taxon>Lepidoptera</taxon>
        <taxon>Glossata</taxon>
        <taxon>Ditrysia</taxon>
        <taxon>Tineoidea</taxon>
        <taxon>Psychidae</taxon>
        <taxon>Oiketicinae</taxon>
        <taxon>Eumeta</taxon>
    </lineage>
</organism>
<evidence type="ECO:0000259" key="4">
    <source>
        <dbReference type="Pfam" id="PF07731"/>
    </source>
</evidence>
<dbReference type="InterPro" id="IPR045087">
    <property type="entry name" value="Cu-oxidase_fam"/>
</dbReference>
<dbReference type="GO" id="GO:0006826">
    <property type="term" value="P:iron ion transport"/>
    <property type="evidence" value="ECO:0007669"/>
    <property type="project" value="TreeGrafter"/>
</dbReference>
<dbReference type="Proteomes" id="UP000299102">
    <property type="component" value="Unassembled WGS sequence"/>
</dbReference>
<keyword evidence="1" id="KW-0479">Metal-binding</keyword>
<keyword evidence="2" id="KW-0560">Oxidoreductase</keyword>
<comment type="caution">
    <text evidence="5">The sequence shown here is derived from an EMBL/GenBank/DDBJ whole genome shotgun (WGS) entry which is preliminary data.</text>
</comment>
<keyword evidence="6" id="KW-1185">Reference proteome</keyword>
<dbReference type="EMBL" id="BGZK01000168">
    <property type="protein sequence ID" value="GBP24988.1"/>
    <property type="molecule type" value="Genomic_DNA"/>
</dbReference>
<gene>
    <name evidence="5" type="primary">LAC10</name>
    <name evidence="5" type="ORF">EVAR_94282_1</name>
</gene>
<evidence type="ECO:0000313" key="5">
    <source>
        <dbReference type="EMBL" id="GBP24988.1"/>
    </source>
</evidence>
<evidence type="ECO:0000256" key="3">
    <source>
        <dbReference type="ARBA" id="ARBA00023008"/>
    </source>
</evidence>
<dbReference type="InterPro" id="IPR008972">
    <property type="entry name" value="Cupredoxin"/>
</dbReference>
<dbReference type="PANTHER" id="PTHR11709">
    <property type="entry name" value="MULTI-COPPER OXIDASE"/>
    <property type="match status" value="1"/>
</dbReference>
<dbReference type="GO" id="GO:0005886">
    <property type="term" value="C:plasma membrane"/>
    <property type="evidence" value="ECO:0007669"/>
    <property type="project" value="TreeGrafter"/>
</dbReference>
<dbReference type="PANTHER" id="PTHR11709:SF394">
    <property type="entry name" value="FI03373P-RELATED"/>
    <property type="match status" value="1"/>
</dbReference>
<dbReference type="SUPFAM" id="SSF49503">
    <property type="entry name" value="Cupredoxins"/>
    <property type="match status" value="1"/>
</dbReference>
<dbReference type="OrthoDB" id="2121828at2759"/>
<dbReference type="InterPro" id="IPR011706">
    <property type="entry name" value="Cu-oxidase_C"/>
</dbReference>
<evidence type="ECO:0000256" key="2">
    <source>
        <dbReference type="ARBA" id="ARBA00023002"/>
    </source>
</evidence>